<organism evidence="1 2">
    <name type="scientific">Persea americana</name>
    <name type="common">Avocado</name>
    <dbReference type="NCBI Taxonomy" id="3435"/>
    <lineage>
        <taxon>Eukaryota</taxon>
        <taxon>Viridiplantae</taxon>
        <taxon>Streptophyta</taxon>
        <taxon>Embryophyta</taxon>
        <taxon>Tracheophyta</taxon>
        <taxon>Spermatophyta</taxon>
        <taxon>Magnoliopsida</taxon>
        <taxon>Magnoliidae</taxon>
        <taxon>Laurales</taxon>
        <taxon>Lauraceae</taxon>
        <taxon>Persea</taxon>
    </lineage>
</organism>
<proteinExistence type="predicted"/>
<gene>
    <name evidence="1" type="ORF">MRB53_021269</name>
</gene>
<dbReference type="Proteomes" id="UP001234297">
    <property type="component" value="Chromosome 6"/>
</dbReference>
<protein>
    <submittedName>
        <fullName evidence="1">Uncharacterized protein</fullName>
    </submittedName>
</protein>
<evidence type="ECO:0000313" key="1">
    <source>
        <dbReference type="EMBL" id="KAJ8627962.1"/>
    </source>
</evidence>
<reference evidence="1 2" key="1">
    <citation type="journal article" date="2022" name="Hortic Res">
        <title>A haplotype resolved chromosomal level avocado genome allows analysis of novel avocado genes.</title>
        <authorList>
            <person name="Nath O."/>
            <person name="Fletcher S.J."/>
            <person name="Hayward A."/>
            <person name="Shaw L.M."/>
            <person name="Masouleh A.K."/>
            <person name="Furtado A."/>
            <person name="Henry R.J."/>
            <person name="Mitter N."/>
        </authorList>
    </citation>
    <scope>NUCLEOTIDE SEQUENCE [LARGE SCALE GENOMIC DNA]</scope>
    <source>
        <strain evidence="2">cv. Hass</strain>
    </source>
</reference>
<name>A0ACC2L4F7_PERAE</name>
<accession>A0ACC2L4F7</accession>
<evidence type="ECO:0000313" key="2">
    <source>
        <dbReference type="Proteomes" id="UP001234297"/>
    </source>
</evidence>
<comment type="caution">
    <text evidence="1">The sequence shown here is derived from an EMBL/GenBank/DDBJ whole genome shotgun (WGS) entry which is preliminary data.</text>
</comment>
<dbReference type="EMBL" id="CM056814">
    <property type="protein sequence ID" value="KAJ8627962.1"/>
    <property type="molecule type" value="Genomic_DNA"/>
</dbReference>
<sequence length="153" mass="17084">MVQILQKCPNRKQAAVRYYNCVLRYSDWRFFSQVEVNQRQGLYNIQNISDPVRFDTLVRTLMENVSTTAAMNPSRIETGVTNYTQFASLYDIYPFYPASVNPIRVSIPSPPPPPVAATSPSNCGPDNSGRNAAEGNGMIASSSYLVFCYPTLL</sequence>
<keyword evidence="2" id="KW-1185">Reference proteome</keyword>